<proteinExistence type="predicted"/>
<accession>A0AA38LFY3</accession>
<feature type="non-terminal residue" evidence="1">
    <location>
        <position position="97"/>
    </location>
</feature>
<reference evidence="1 2" key="1">
    <citation type="journal article" date="2021" name="Nat. Plants">
        <title>The Taxus genome provides insights into paclitaxel biosynthesis.</title>
        <authorList>
            <person name="Xiong X."/>
            <person name="Gou J."/>
            <person name="Liao Q."/>
            <person name="Li Y."/>
            <person name="Zhou Q."/>
            <person name="Bi G."/>
            <person name="Li C."/>
            <person name="Du R."/>
            <person name="Wang X."/>
            <person name="Sun T."/>
            <person name="Guo L."/>
            <person name="Liang H."/>
            <person name="Lu P."/>
            <person name="Wu Y."/>
            <person name="Zhang Z."/>
            <person name="Ro D.K."/>
            <person name="Shang Y."/>
            <person name="Huang S."/>
            <person name="Yan J."/>
        </authorList>
    </citation>
    <scope>NUCLEOTIDE SEQUENCE [LARGE SCALE GENOMIC DNA]</scope>
    <source>
        <strain evidence="1">Ta-2019</strain>
    </source>
</reference>
<dbReference type="AlphaFoldDB" id="A0AA38LFY3"/>
<comment type="caution">
    <text evidence="1">The sequence shown here is derived from an EMBL/GenBank/DDBJ whole genome shotgun (WGS) entry which is preliminary data.</text>
</comment>
<dbReference type="InterPro" id="IPR052160">
    <property type="entry name" value="Gypsy_RT_Integrase-like"/>
</dbReference>
<evidence type="ECO:0000313" key="1">
    <source>
        <dbReference type="EMBL" id="KAH9322461.1"/>
    </source>
</evidence>
<name>A0AA38LFY3_TAXCH</name>
<dbReference type="SUPFAM" id="SSF53098">
    <property type="entry name" value="Ribonuclease H-like"/>
    <property type="match status" value="1"/>
</dbReference>
<dbReference type="Gene3D" id="3.30.420.10">
    <property type="entry name" value="Ribonuclease H-like superfamily/Ribonuclease H"/>
    <property type="match status" value="1"/>
</dbReference>
<protein>
    <recommendedName>
        <fullName evidence="3">Integrase catalytic domain-containing protein</fullName>
    </recommendedName>
</protein>
<dbReference type="GO" id="GO:0003676">
    <property type="term" value="F:nucleic acid binding"/>
    <property type="evidence" value="ECO:0007669"/>
    <property type="project" value="InterPro"/>
</dbReference>
<dbReference type="InterPro" id="IPR036397">
    <property type="entry name" value="RNaseH_sf"/>
</dbReference>
<gene>
    <name evidence="1" type="ORF">KI387_017100</name>
</gene>
<keyword evidence="2" id="KW-1185">Reference proteome</keyword>
<dbReference type="Proteomes" id="UP000824469">
    <property type="component" value="Unassembled WGS sequence"/>
</dbReference>
<dbReference type="EMBL" id="JAHRHJ020000003">
    <property type="protein sequence ID" value="KAH9322461.1"/>
    <property type="molecule type" value="Genomic_DNA"/>
</dbReference>
<evidence type="ECO:0008006" key="3">
    <source>
        <dbReference type="Google" id="ProtNLM"/>
    </source>
</evidence>
<sequence length="97" mass="11272">MAGIFWPTLFADAHRWVTKCKECTFFTGKKRWAALPLQPIQEDQPFVQWGLDFIGMINLPSSTGHKWVLTAMDYFTRWTEAVTLKESTDSVILEFLE</sequence>
<organism evidence="1 2">
    <name type="scientific">Taxus chinensis</name>
    <name type="common">Chinese yew</name>
    <name type="synonym">Taxus wallichiana var. chinensis</name>
    <dbReference type="NCBI Taxonomy" id="29808"/>
    <lineage>
        <taxon>Eukaryota</taxon>
        <taxon>Viridiplantae</taxon>
        <taxon>Streptophyta</taxon>
        <taxon>Embryophyta</taxon>
        <taxon>Tracheophyta</taxon>
        <taxon>Spermatophyta</taxon>
        <taxon>Pinopsida</taxon>
        <taxon>Pinidae</taxon>
        <taxon>Conifers II</taxon>
        <taxon>Cupressales</taxon>
        <taxon>Taxaceae</taxon>
        <taxon>Taxus</taxon>
    </lineage>
</organism>
<dbReference type="PANTHER" id="PTHR47266">
    <property type="entry name" value="ENDONUCLEASE-RELATED"/>
    <property type="match status" value="1"/>
</dbReference>
<dbReference type="InterPro" id="IPR012337">
    <property type="entry name" value="RNaseH-like_sf"/>
</dbReference>
<evidence type="ECO:0000313" key="2">
    <source>
        <dbReference type="Proteomes" id="UP000824469"/>
    </source>
</evidence>